<keyword evidence="3" id="KW-1185">Reference proteome</keyword>
<name>A0A136ITY9_9PEZI</name>
<dbReference type="InParanoid" id="A0A136ITY9"/>
<proteinExistence type="predicted"/>
<organism evidence="2 3">
    <name type="scientific">Microdochium bolleyi</name>
    <dbReference type="NCBI Taxonomy" id="196109"/>
    <lineage>
        <taxon>Eukaryota</taxon>
        <taxon>Fungi</taxon>
        <taxon>Dikarya</taxon>
        <taxon>Ascomycota</taxon>
        <taxon>Pezizomycotina</taxon>
        <taxon>Sordariomycetes</taxon>
        <taxon>Xylariomycetidae</taxon>
        <taxon>Xylariales</taxon>
        <taxon>Microdochiaceae</taxon>
        <taxon>Microdochium</taxon>
    </lineage>
</organism>
<evidence type="ECO:0000313" key="2">
    <source>
        <dbReference type="EMBL" id="KXJ88293.1"/>
    </source>
</evidence>
<dbReference type="OrthoDB" id="3438962at2759"/>
<evidence type="ECO:0000313" key="3">
    <source>
        <dbReference type="Proteomes" id="UP000070501"/>
    </source>
</evidence>
<feature type="compositionally biased region" description="Basic and acidic residues" evidence="1">
    <location>
        <begin position="75"/>
        <end position="96"/>
    </location>
</feature>
<dbReference type="Proteomes" id="UP000070501">
    <property type="component" value="Unassembled WGS sequence"/>
</dbReference>
<feature type="compositionally biased region" description="Polar residues" evidence="1">
    <location>
        <begin position="1"/>
        <end position="10"/>
    </location>
</feature>
<protein>
    <submittedName>
        <fullName evidence="2">Uncharacterized protein</fullName>
    </submittedName>
</protein>
<evidence type="ECO:0000256" key="1">
    <source>
        <dbReference type="SAM" id="MobiDB-lite"/>
    </source>
</evidence>
<gene>
    <name evidence="2" type="ORF">Micbo1qcDRAFT_214961</name>
</gene>
<dbReference type="EMBL" id="KQ964259">
    <property type="protein sequence ID" value="KXJ88293.1"/>
    <property type="molecule type" value="Genomic_DNA"/>
</dbReference>
<sequence length="165" mass="17831">MDPSGPSQPSWPAAYETKGNPADSNPAEQRNAEQKQQKQRSPLTEDRKPGSKQHSSTADALPSSLGQGSRGPLQGEERHGRSDEDVGRHNELDGEQMRAPGEGRVAQAVEDKPGAGPLEPDFASDLDRKKQEQAQLREEMKSARQHGTISDEASLGRGTEGLRDA</sequence>
<reference evidence="3" key="1">
    <citation type="submission" date="2016-02" db="EMBL/GenBank/DDBJ databases">
        <title>Draft genome sequence of Microdochium bolleyi, a fungal endophyte of beachgrass.</title>
        <authorList>
            <consortium name="DOE Joint Genome Institute"/>
            <person name="David A.S."/>
            <person name="May G."/>
            <person name="Haridas S."/>
            <person name="Lim J."/>
            <person name="Wang M."/>
            <person name="Labutti K."/>
            <person name="Lipzen A."/>
            <person name="Barry K."/>
            <person name="Grigoriev I.V."/>
        </authorList>
    </citation>
    <scope>NUCLEOTIDE SEQUENCE [LARGE SCALE GENOMIC DNA]</scope>
    <source>
        <strain evidence="3">J235TASD1</strain>
    </source>
</reference>
<feature type="compositionally biased region" description="Basic and acidic residues" evidence="1">
    <location>
        <begin position="125"/>
        <end position="142"/>
    </location>
</feature>
<dbReference type="STRING" id="196109.A0A136ITY9"/>
<accession>A0A136ITY9</accession>
<dbReference type="AlphaFoldDB" id="A0A136ITY9"/>
<feature type="region of interest" description="Disordered" evidence="1">
    <location>
        <begin position="1"/>
        <end position="165"/>
    </location>
</feature>